<evidence type="ECO:0000313" key="1">
    <source>
        <dbReference type="EMBL" id="WOT04557.1"/>
    </source>
</evidence>
<keyword evidence="2" id="KW-1185">Reference proteome</keyword>
<dbReference type="EMBL" id="CP136522">
    <property type="protein sequence ID" value="WOT04557.1"/>
    <property type="molecule type" value="Genomic_DNA"/>
</dbReference>
<reference evidence="1 2" key="1">
    <citation type="submission" date="2023-10" db="EMBL/GenBank/DDBJ databases">
        <title>Complete genome sequence of Shewanella sp. DAU334.</title>
        <authorList>
            <person name="Lee Y.-S."/>
            <person name="Jeong H.-R."/>
            <person name="Hwang E.-J."/>
            <person name="Choi Y.-L."/>
            <person name="Kim G.-D."/>
        </authorList>
    </citation>
    <scope>NUCLEOTIDE SEQUENCE [LARGE SCALE GENOMIC DNA]</scope>
    <source>
        <strain evidence="1 2">DAU334</strain>
    </source>
</reference>
<evidence type="ECO:0000313" key="2">
    <source>
        <dbReference type="Proteomes" id="UP001529491"/>
    </source>
</evidence>
<dbReference type="RefSeq" id="WP_310472192.1">
    <property type="nucleotide sequence ID" value="NZ_CP136522.1"/>
</dbReference>
<name>A0ABZ0JXG5_9GAMM</name>
<organism evidence="1 2">
    <name type="scientific">Shewanella youngdeokensis</name>
    <dbReference type="NCBI Taxonomy" id="2999068"/>
    <lineage>
        <taxon>Bacteria</taxon>
        <taxon>Pseudomonadati</taxon>
        <taxon>Pseudomonadota</taxon>
        <taxon>Gammaproteobacteria</taxon>
        <taxon>Alteromonadales</taxon>
        <taxon>Shewanellaceae</taxon>
        <taxon>Shewanella</taxon>
    </lineage>
</organism>
<gene>
    <name evidence="1" type="ORF">RGE70_14675</name>
</gene>
<sequence>MLTTLLVGMTLTGGFAWDNIGTKQVLICDLGQLEHCLRQLPLSARPLLPTTETIRTSLGRRAAMALPTPHEDVAGVIVTDLTQLPSERSVNWGVGDFSLALFRKADMTYWHELGHFQAIETAKALDITISSSFQHEWLADLYLIWRSAKETNSLALAWQQYHRRNIDVMSSIDFLSHWSVPIMSQVLALYSAEELVDFTNFDAFLIDSWPQITVPTSGELAEFSSLIQRTFGAGTVQPLPGYMYWRKPALGQYLKPTLSELMGRRSANQWLSSQYMDGRITSTLQRF</sequence>
<dbReference type="Proteomes" id="UP001529491">
    <property type="component" value="Chromosome"/>
</dbReference>
<accession>A0ABZ0JXG5</accession>
<protein>
    <submittedName>
        <fullName evidence="1">Uncharacterized protein</fullName>
    </submittedName>
</protein>
<proteinExistence type="predicted"/>